<dbReference type="FunFam" id="3.30.160.60:FF:001715">
    <property type="match status" value="1"/>
</dbReference>
<feature type="domain" description="C2H2-type" evidence="11">
    <location>
        <begin position="7"/>
        <end position="34"/>
    </location>
</feature>
<dbReference type="GO" id="GO:0008270">
    <property type="term" value="F:zinc ion binding"/>
    <property type="evidence" value="ECO:0007669"/>
    <property type="project" value="UniProtKB-KW"/>
</dbReference>
<dbReference type="FunFam" id="3.30.160.60:FF:002343">
    <property type="entry name" value="Zinc finger protein 33A"/>
    <property type="match status" value="1"/>
</dbReference>
<gene>
    <name evidence="12" type="primary">LIMD2</name>
</gene>
<evidence type="ECO:0000259" key="11">
    <source>
        <dbReference type="PROSITE" id="PS50157"/>
    </source>
</evidence>
<feature type="domain" description="C2H2-type" evidence="11">
    <location>
        <begin position="45"/>
        <end position="72"/>
    </location>
</feature>
<dbReference type="PANTHER" id="PTHR24399:SF70">
    <property type="entry name" value="C2H2-TYPE DOMAIN-CONTAINING PROTEIN"/>
    <property type="match status" value="1"/>
</dbReference>
<dbReference type="AlphaFoldDB" id="A0A668RJ15"/>
<dbReference type="GO" id="GO:0001227">
    <property type="term" value="F:DNA-binding transcription repressor activity, RNA polymerase II-specific"/>
    <property type="evidence" value="ECO:0007669"/>
    <property type="project" value="TreeGrafter"/>
</dbReference>
<evidence type="ECO:0000256" key="4">
    <source>
        <dbReference type="ARBA" id="ARBA00022771"/>
    </source>
</evidence>
<organism evidence="12 13">
    <name type="scientific">Oreochromis aureus</name>
    <name type="common">Israeli tilapia</name>
    <name type="synonym">Chromis aureus</name>
    <dbReference type="NCBI Taxonomy" id="47969"/>
    <lineage>
        <taxon>Eukaryota</taxon>
        <taxon>Metazoa</taxon>
        <taxon>Chordata</taxon>
        <taxon>Craniata</taxon>
        <taxon>Vertebrata</taxon>
        <taxon>Euteleostomi</taxon>
        <taxon>Actinopterygii</taxon>
        <taxon>Neopterygii</taxon>
        <taxon>Teleostei</taxon>
        <taxon>Neoteleostei</taxon>
        <taxon>Acanthomorphata</taxon>
        <taxon>Ovalentaria</taxon>
        <taxon>Cichlomorphae</taxon>
        <taxon>Cichliformes</taxon>
        <taxon>Cichlidae</taxon>
        <taxon>African cichlids</taxon>
        <taxon>Pseudocrenilabrinae</taxon>
        <taxon>Oreochromini</taxon>
        <taxon>Oreochromis</taxon>
    </lineage>
</organism>
<dbReference type="SUPFAM" id="SSF57667">
    <property type="entry name" value="beta-beta-alpha zinc fingers"/>
    <property type="match status" value="2"/>
</dbReference>
<dbReference type="GO" id="GO:0000978">
    <property type="term" value="F:RNA polymerase II cis-regulatory region sequence-specific DNA binding"/>
    <property type="evidence" value="ECO:0007669"/>
    <property type="project" value="TreeGrafter"/>
</dbReference>
<evidence type="ECO:0000256" key="3">
    <source>
        <dbReference type="ARBA" id="ARBA00022737"/>
    </source>
</evidence>
<keyword evidence="13" id="KW-1185">Reference proteome</keyword>
<dbReference type="InterPro" id="IPR036236">
    <property type="entry name" value="Znf_C2H2_sf"/>
</dbReference>
<evidence type="ECO:0000256" key="6">
    <source>
        <dbReference type="ARBA" id="ARBA00023015"/>
    </source>
</evidence>
<evidence type="ECO:0000256" key="2">
    <source>
        <dbReference type="ARBA" id="ARBA00022723"/>
    </source>
</evidence>
<feature type="domain" description="C2H2-type" evidence="11">
    <location>
        <begin position="73"/>
        <end position="100"/>
    </location>
</feature>
<keyword evidence="9" id="KW-0539">Nucleus</keyword>
<evidence type="ECO:0000256" key="10">
    <source>
        <dbReference type="PROSITE-ProRule" id="PRU00042"/>
    </source>
</evidence>
<dbReference type="GO" id="GO:0005654">
    <property type="term" value="C:nucleoplasm"/>
    <property type="evidence" value="ECO:0007669"/>
    <property type="project" value="TreeGrafter"/>
</dbReference>
<dbReference type="InterPro" id="IPR013087">
    <property type="entry name" value="Znf_C2H2_type"/>
</dbReference>
<keyword evidence="6" id="KW-0805">Transcription regulation</keyword>
<dbReference type="Gene3D" id="3.30.160.60">
    <property type="entry name" value="Classic Zinc Finger"/>
    <property type="match status" value="4"/>
</dbReference>
<evidence type="ECO:0000256" key="8">
    <source>
        <dbReference type="ARBA" id="ARBA00023163"/>
    </source>
</evidence>
<sequence length="143" mass="16306">VQGEEPFMCDVCGKSFTRKKSLREHQTVHTGARPYSCQTCAKSFSTCDECDKAFKCRMGLLQHRVVHSGEKPFTCPTCGLSFGLKYNFQRHLRLHSGEKPFRYKAPNYNEYFAGLSNCVPDVTQALLLTYSIDVHEKTTQNKL</sequence>
<dbReference type="PROSITE" id="PS50157">
    <property type="entry name" value="ZINC_FINGER_C2H2_2"/>
    <property type="match status" value="3"/>
</dbReference>
<keyword evidence="4 10" id="KW-0863">Zinc-finger</keyword>
<keyword evidence="2" id="KW-0479">Metal-binding</keyword>
<evidence type="ECO:0000256" key="7">
    <source>
        <dbReference type="ARBA" id="ARBA00023125"/>
    </source>
</evidence>
<keyword evidence="8" id="KW-0804">Transcription</keyword>
<reference evidence="12" key="2">
    <citation type="submission" date="2025-09" db="UniProtKB">
        <authorList>
            <consortium name="Ensembl"/>
        </authorList>
    </citation>
    <scope>IDENTIFICATION</scope>
</reference>
<name>A0A668RJ15_OREAU</name>
<evidence type="ECO:0000256" key="9">
    <source>
        <dbReference type="ARBA" id="ARBA00023242"/>
    </source>
</evidence>
<accession>A0A668RJ15</accession>
<keyword evidence="5" id="KW-0862">Zinc</keyword>
<evidence type="ECO:0000256" key="1">
    <source>
        <dbReference type="ARBA" id="ARBA00004123"/>
    </source>
</evidence>
<keyword evidence="3" id="KW-0677">Repeat</keyword>
<evidence type="ECO:0000313" key="12">
    <source>
        <dbReference type="Ensembl" id="ENSOABP00000004162.2"/>
    </source>
</evidence>
<dbReference type="SMART" id="SM00355">
    <property type="entry name" value="ZnF_C2H2"/>
    <property type="match status" value="3"/>
</dbReference>
<dbReference type="Proteomes" id="UP000472276">
    <property type="component" value="Unassembled WGS sequence"/>
</dbReference>
<evidence type="ECO:0000256" key="5">
    <source>
        <dbReference type="ARBA" id="ARBA00022833"/>
    </source>
</evidence>
<dbReference type="PROSITE" id="PS00028">
    <property type="entry name" value="ZINC_FINGER_C2H2_1"/>
    <property type="match status" value="3"/>
</dbReference>
<keyword evidence="7" id="KW-0238">DNA-binding</keyword>
<proteinExistence type="predicted"/>
<dbReference type="Ensembl" id="ENSOABT00000004324.2">
    <property type="protein sequence ID" value="ENSOABP00000004162.2"/>
    <property type="gene ID" value="ENSOABG00000002429.2"/>
</dbReference>
<dbReference type="Pfam" id="PF00096">
    <property type="entry name" value="zf-C2H2"/>
    <property type="match status" value="2"/>
</dbReference>
<dbReference type="PANTHER" id="PTHR24399">
    <property type="entry name" value="ZINC FINGER AND BTB DOMAIN-CONTAINING"/>
    <property type="match status" value="1"/>
</dbReference>
<dbReference type="OMA" id="HMISCHT"/>
<comment type="subcellular location">
    <subcellularLocation>
        <location evidence="1">Nucleus</location>
    </subcellularLocation>
</comment>
<protein>
    <recommendedName>
        <fullName evidence="11">C2H2-type domain-containing protein</fullName>
    </recommendedName>
</protein>
<evidence type="ECO:0000313" key="13">
    <source>
        <dbReference type="Proteomes" id="UP000472276"/>
    </source>
</evidence>
<reference evidence="12" key="1">
    <citation type="submission" date="2025-08" db="UniProtKB">
        <authorList>
            <consortium name="Ensembl"/>
        </authorList>
    </citation>
    <scope>IDENTIFICATION</scope>
</reference>